<dbReference type="AlphaFoldDB" id="A0AA36D2W0"/>
<evidence type="ECO:0000313" key="2">
    <source>
        <dbReference type="EMBL" id="CAJ0578847.1"/>
    </source>
</evidence>
<gene>
    <name evidence="2" type="ORF">MSPICULIGERA_LOCUS17087</name>
</gene>
<feature type="non-terminal residue" evidence="2">
    <location>
        <position position="1"/>
    </location>
</feature>
<sequence length="90" mass="9596">MADNSRSTRSPKPINLNTGQLASDFGTATGLMVKTVRSASASSTYANCSSPPSISSVERSQPPVTPPAWFKVDPRSDSPFPMKPPNDKKD</sequence>
<evidence type="ECO:0000313" key="3">
    <source>
        <dbReference type="Proteomes" id="UP001177023"/>
    </source>
</evidence>
<evidence type="ECO:0000256" key="1">
    <source>
        <dbReference type="SAM" id="MobiDB-lite"/>
    </source>
</evidence>
<name>A0AA36D2W0_9BILA</name>
<comment type="caution">
    <text evidence="2">The sequence shown here is derived from an EMBL/GenBank/DDBJ whole genome shotgun (WGS) entry which is preliminary data.</text>
</comment>
<reference evidence="2" key="1">
    <citation type="submission" date="2023-06" db="EMBL/GenBank/DDBJ databases">
        <authorList>
            <person name="Delattre M."/>
        </authorList>
    </citation>
    <scope>NUCLEOTIDE SEQUENCE</scope>
    <source>
        <strain evidence="2">AF72</strain>
    </source>
</reference>
<keyword evidence="3" id="KW-1185">Reference proteome</keyword>
<dbReference type="Proteomes" id="UP001177023">
    <property type="component" value="Unassembled WGS sequence"/>
</dbReference>
<feature type="region of interest" description="Disordered" evidence="1">
    <location>
        <begin position="1"/>
        <end position="20"/>
    </location>
</feature>
<proteinExistence type="predicted"/>
<organism evidence="2 3">
    <name type="scientific">Mesorhabditis spiculigera</name>
    <dbReference type="NCBI Taxonomy" id="96644"/>
    <lineage>
        <taxon>Eukaryota</taxon>
        <taxon>Metazoa</taxon>
        <taxon>Ecdysozoa</taxon>
        <taxon>Nematoda</taxon>
        <taxon>Chromadorea</taxon>
        <taxon>Rhabditida</taxon>
        <taxon>Rhabditina</taxon>
        <taxon>Rhabditomorpha</taxon>
        <taxon>Rhabditoidea</taxon>
        <taxon>Rhabditidae</taxon>
        <taxon>Mesorhabditinae</taxon>
        <taxon>Mesorhabditis</taxon>
    </lineage>
</organism>
<dbReference type="EMBL" id="CATQJA010002655">
    <property type="protein sequence ID" value="CAJ0578847.1"/>
    <property type="molecule type" value="Genomic_DNA"/>
</dbReference>
<feature type="region of interest" description="Disordered" evidence="1">
    <location>
        <begin position="39"/>
        <end position="90"/>
    </location>
</feature>
<feature type="compositionally biased region" description="Polar residues" evidence="1">
    <location>
        <begin position="39"/>
        <end position="48"/>
    </location>
</feature>
<protein>
    <submittedName>
        <fullName evidence="2">Uncharacterized protein</fullName>
    </submittedName>
</protein>
<accession>A0AA36D2W0</accession>